<feature type="binding site" evidence="10">
    <location>
        <position position="68"/>
    </location>
    <ligand>
        <name>Mg(2+)</name>
        <dbReference type="ChEBI" id="CHEBI:18420"/>
    </ligand>
</feature>
<dbReference type="FunFam" id="3.90.950.10:FF:000001">
    <property type="entry name" value="dITP/XTP pyrophosphatase"/>
    <property type="match status" value="1"/>
</dbReference>
<feature type="binding site" evidence="10">
    <location>
        <begin position="148"/>
        <end position="151"/>
    </location>
    <ligand>
        <name>substrate</name>
    </ligand>
</feature>
<dbReference type="KEGG" id="pmuc:ING2E5A_0436"/>
<dbReference type="GO" id="GO:0009117">
    <property type="term" value="P:nucleotide metabolic process"/>
    <property type="evidence" value="ECO:0007669"/>
    <property type="project" value="UniProtKB-KW"/>
</dbReference>
<dbReference type="GO" id="GO:0035870">
    <property type="term" value="F:dITP diphosphatase activity"/>
    <property type="evidence" value="ECO:0007669"/>
    <property type="project" value="UniProtKB-UniRule"/>
</dbReference>
<feature type="binding site" evidence="10">
    <location>
        <begin position="7"/>
        <end position="12"/>
    </location>
    <ligand>
        <name>substrate</name>
    </ligand>
</feature>
<comment type="cofactor">
    <cofactor evidence="10">
        <name>Mg(2+)</name>
        <dbReference type="ChEBI" id="CHEBI:18420"/>
    </cofactor>
    <text evidence="10">Binds 1 Mg(2+) ion per subunit.</text>
</comment>
<comment type="caution">
    <text evidence="10">Lacks conserved residue(s) required for the propagation of feature annotation.</text>
</comment>
<name>A0A1G4G420_9BACT</name>
<dbReference type="PANTHER" id="PTHR11067:SF9">
    <property type="entry name" value="INOSINE TRIPHOSPHATE PYROPHOSPHATASE"/>
    <property type="match status" value="1"/>
</dbReference>
<dbReference type="GO" id="GO:0009146">
    <property type="term" value="P:purine nucleoside triphosphate catabolic process"/>
    <property type="evidence" value="ECO:0007669"/>
    <property type="project" value="UniProtKB-UniRule"/>
</dbReference>
<evidence type="ECO:0000256" key="5">
    <source>
        <dbReference type="ARBA" id="ARBA00022801"/>
    </source>
</evidence>
<evidence type="ECO:0000256" key="2">
    <source>
        <dbReference type="ARBA" id="ARBA00011738"/>
    </source>
</evidence>
<evidence type="ECO:0000256" key="9">
    <source>
        <dbReference type="ARBA" id="ARBA00052017"/>
    </source>
</evidence>
<feature type="binding site" evidence="10">
    <location>
        <position position="171"/>
    </location>
    <ligand>
        <name>substrate</name>
    </ligand>
</feature>
<dbReference type="SUPFAM" id="SSF52972">
    <property type="entry name" value="ITPase-like"/>
    <property type="match status" value="1"/>
</dbReference>
<dbReference type="Proteomes" id="UP000178485">
    <property type="component" value="Chromosome i"/>
</dbReference>
<keyword evidence="3 10" id="KW-0479">Metal-binding</keyword>
<dbReference type="EMBL" id="LT608328">
    <property type="protein sequence ID" value="SCM55529.1"/>
    <property type="molecule type" value="Genomic_DNA"/>
</dbReference>
<evidence type="ECO:0000256" key="8">
    <source>
        <dbReference type="ARBA" id="ARBA00051875"/>
    </source>
</evidence>
<proteinExistence type="inferred from homology"/>
<dbReference type="GO" id="GO:0017111">
    <property type="term" value="F:ribonucleoside triphosphate phosphatase activity"/>
    <property type="evidence" value="ECO:0007669"/>
    <property type="project" value="InterPro"/>
</dbReference>
<keyword evidence="13" id="KW-1185">Reference proteome</keyword>
<comment type="similarity">
    <text evidence="1 10 11">Belongs to the HAM1 NTPase family.</text>
</comment>
<dbReference type="Gene3D" id="3.90.950.10">
    <property type="match status" value="1"/>
</dbReference>
<comment type="catalytic activity">
    <reaction evidence="10">
        <text>ITP + H2O = IMP + diphosphate + H(+)</text>
        <dbReference type="Rhea" id="RHEA:29399"/>
        <dbReference type="ChEBI" id="CHEBI:15377"/>
        <dbReference type="ChEBI" id="CHEBI:15378"/>
        <dbReference type="ChEBI" id="CHEBI:33019"/>
        <dbReference type="ChEBI" id="CHEBI:58053"/>
        <dbReference type="ChEBI" id="CHEBI:61402"/>
        <dbReference type="EC" id="3.6.1.66"/>
    </reaction>
</comment>
<keyword evidence="7 10" id="KW-0546">Nucleotide metabolism</keyword>
<dbReference type="GO" id="GO:0005829">
    <property type="term" value="C:cytosol"/>
    <property type="evidence" value="ECO:0007669"/>
    <property type="project" value="TreeGrafter"/>
</dbReference>
<evidence type="ECO:0000256" key="11">
    <source>
        <dbReference type="RuleBase" id="RU003781"/>
    </source>
</evidence>
<evidence type="ECO:0000256" key="6">
    <source>
        <dbReference type="ARBA" id="ARBA00022842"/>
    </source>
</evidence>
<dbReference type="InterPro" id="IPR029001">
    <property type="entry name" value="ITPase-like_fam"/>
</dbReference>
<comment type="catalytic activity">
    <reaction evidence="9 10">
        <text>XTP + H2O = XMP + diphosphate + H(+)</text>
        <dbReference type="Rhea" id="RHEA:28610"/>
        <dbReference type="ChEBI" id="CHEBI:15377"/>
        <dbReference type="ChEBI" id="CHEBI:15378"/>
        <dbReference type="ChEBI" id="CHEBI:33019"/>
        <dbReference type="ChEBI" id="CHEBI:57464"/>
        <dbReference type="ChEBI" id="CHEBI:61314"/>
        <dbReference type="EC" id="3.6.1.66"/>
    </reaction>
</comment>
<dbReference type="EC" id="3.6.1.66" evidence="10"/>
<gene>
    <name evidence="12" type="ORF">ING2E5A_0436</name>
</gene>
<keyword evidence="5 10" id="KW-0378">Hydrolase</keyword>
<reference evidence="12 13" key="1">
    <citation type="submission" date="2016-08" db="EMBL/GenBank/DDBJ databases">
        <authorList>
            <person name="Seilhamer J.J."/>
        </authorList>
    </citation>
    <scope>NUCLEOTIDE SEQUENCE [LARGE SCALE GENOMIC DNA]</scope>
    <source>
        <strain evidence="12">ING2-E5A</strain>
    </source>
</reference>
<organism evidence="12 13">
    <name type="scientific">Petrimonas mucosa</name>
    <dbReference type="NCBI Taxonomy" id="1642646"/>
    <lineage>
        <taxon>Bacteria</taxon>
        <taxon>Pseudomonadati</taxon>
        <taxon>Bacteroidota</taxon>
        <taxon>Bacteroidia</taxon>
        <taxon>Bacteroidales</taxon>
        <taxon>Dysgonomonadaceae</taxon>
        <taxon>Petrimonas</taxon>
    </lineage>
</organism>
<comment type="subunit">
    <text evidence="2 10">Homodimer.</text>
</comment>
<keyword evidence="4 10" id="KW-0547">Nucleotide-binding</keyword>
<evidence type="ECO:0000256" key="1">
    <source>
        <dbReference type="ARBA" id="ARBA00008023"/>
    </source>
</evidence>
<dbReference type="RefSeq" id="WP_071135982.1">
    <property type="nucleotide sequence ID" value="NZ_DUQN01000067.1"/>
</dbReference>
<dbReference type="InterPro" id="IPR020922">
    <property type="entry name" value="dITP/XTP_pyrophosphatase"/>
</dbReference>
<dbReference type="Pfam" id="PF01725">
    <property type="entry name" value="Ham1p_like"/>
    <property type="match status" value="1"/>
</dbReference>
<keyword evidence="6 10" id="KW-0460">Magnesium</keyword>
<evidence type="ECO:0000256" key="4">
    <source>
        <dbReference type="ARBA" id="ARBA00022741"/>
    </source>
</evidence>
<feature type="binding site" evidence="10">
    <location>
        <position position="69"/>
    </location>
    <ligand>
        <name>substrate</name>
    </ligand>
</feature>
<dbReference type="NCBIfam" id="TIGR00042">
    <property type="entry name" value="RdgB/HAM1 family non-canonical purine NTP pyrophosphatase"/>
    <property type="match status" value="1"/>
</dbReference>
<sequence length="191" mass="21151">MKIVFATNNPHKLEEIRKITDGTIEILSLSDIGCHEEIPETGATLEANALIKAQFVKERYGYDCFADDTGLEVDALGGAPGVYSSRYAGEACNPQENMDKLLRELNGKSDRSARFRTVIALLLDGETLFFEGEVAGRIIEERRGEAGFGYDPVFVPDGYNQTFAELGNDEKNRISHRAIATRKVVEFLLSV</sequence>
<evidence type="ECO:0000256" key="3">
    <source>
        <dbReference type="ARBA" id="ARBA00022723"/>
    </source>
</evidence>
<feature type="active site" description="Proton acceptor" evidence="10">
    <location>
        <position position="68"/>
    </location>
</feature>
<dbReference type="NCBIfam" id="NF011398">
    <property type="entry name" value="PRK14823.1"/>
    <property type="match status" value="1"/>
</dbReference>
<dbReference type="GO" id="GO:0046872">
    <property type="term" value="F:metal ion binding"/>
    <property type="evidence" value="ECO:0007669"/>
    <property type="project" value="UniProtKB-KW"/>
</dbReference>
<dbReference type="GO" id="GO:0000166">
    <property type="term" value="F:nucleotide binding"/>
    <property type="evidence" value="ECO:0007669"/>
    <property type="project" value="UniProtKB-KW"/>
</dbReference>
<evidence type="ECO:0000256" key="7">
    <source>
        <dbReference type="ARBA" id="ARBA00023080"/>
    </source>
</evidence>
<dbReference type="STRING" id="1642646.ING2E5A_0436"/>
<dbReference type="AlphaFoldDB" id="A0A1G4G420"/>
<evidence type="ECO:0000256" key="10">
    <source>
        <dbReference type="HAMAP-Rule" id="MF_01405"/>
    </source>
</evidence>
<comment type="function">
    <text evidence="10">Pyrophosphatase that catalyzes the hydrolysis of nucleoside triphosphates to their monophosphate derivatives, with a high preference for the non-canonical purine nucleotides XTP (xanthosine triphosphate), dITP (deoxyinosine triphosphate) and ITP. Seems to function as a house-cleaning enzyme that removes non-canonical purine nucleotides from the nucleotide pool, thus preventing their incorporation into DNA/RNA and avoiding chromosomal lesions.</text>
</comment>
<evidence type="ECO:0000313" key="13">
    <source>
        <dbReference type="Proteomes" id="UP000178485"/>
    </source>
</evidence>
<dbReference type="GO" id="GO:0036220">
    <property type="term" value="F:ITP diphosphatase activity"/>
    <property type="evidence" value="ECO:0007669"/>
    <property type="project" value="UniProtKB-UniRule"/>
</dbReference>
<evidence type="ECO:0000313" key="12">
    <source>
        <dbReference type="EMBL" id="SCM55529.1"/>
    </source>
</evidence>
<dbReference type="GO" id="GO:0036222">
    <property type="term" value="F:XTP diphosphatase activity"/>
    <property type="evidence" value="ECO:0007669"/>
    <property type="project" value="UniProtKB-UniRule"/>
</dbReference>
<dbReference type="PANTHER" id="PTHR11067">
    <property type="entry name" value="INOSINE TRIPHOSPHATE PYROPHOSPHATASE/HAM1 PROTEIN"/>
    <property type="match status" value="1"/>
</dbReference>
<dbReference type="HAMAP" id="MF_01405">
    <property type="entry name" value="Non_canon_purine_NTPase"/>
    <property type="match status" value="1"/>
</dbReference>
<feature type="binding site" evidence="10">
    <location>
        <begin position="176"/>
        <end position="177"/>
    </location>
    <ligand>
        <name>substrate</name>
    </ligand>
</feature>
<dbReference type="InterPro" id="IPR002637">
    <property type="entry name" value="RdgB/HAM1"/>
</dbReference>
<protein>
    <recommendedName>
        <fullName evidence="10">dITP/XTP pyrophosphatase</fullName>
        <ecNumber evidence="10">3.6.1.66</ecNumber>
    </recommendedName>
    <alternativeName>
        <fullName evidence="10">Non-canonical purine NTP pyrophosphatase</fullName>
    </alternativeName>
    <alternativeName>
        <fullName evidence="10">Non-standard purine NTP pyrophosphatase</fullName>
    </alternativeName>
    <alternativeName>
        <fullName evidence="10">Nucleoside-triphosphate diphosphatase</fullName>
    </alternativeName>
    <alternativeName>
        <fullName evidence="10">Nucleoside-triphosphate pyrophosphatase</fullName>
        <shortName evidence="10">NTPase</shortName>
    </alternativeName>
</protein>
<comment type="catalytic activity">
    <reaction evidence="8 10">
        <text>dITP + H2O = dIMP + diphosphate + H(+)</text>
        <dbReference type="Rhea" id="RHEA:28342"/>
        <dbReference type="ChEBI" id="CHEBI:15377"/>
        <dbReference type="ChEBI" id="CHEBI:15378"/>
        <dbReference type="ChEBI" id="CHEBI:33019"/>
        <dbReference type="ChEBI" id="CHEBI:61194"/>
        <dbReference type="ChEBI" id="CHEBI:61382"/>
        <dbReference type="EC" id="3.6.1.66"/>
    </reaction>
</comment>
<dbReference type="CDD" id="cd00515">
    <property type="entry name" value="HAM1"/>
    <property type="match status" value="1"/>
</dbReference>
<accession>A0A1G4G420</accession>